<organism evidence="1">
    <name type="scientific">Caldilineaceae bacterium SB0664_bin_27</name>
    <dbReference type="NCBI Taxonomy" id="2605260"/>
    <lineage>
        <taxon>Bacteria</taxon>
        <taxon>Bacillati</taxon>
        <taxon>Chloroflexota</taxon>
        <taxon>Caldilineae</taxon>
        <taxon>Caldilineales</taxon>
        <taxon>Caldilineaceae</taxon>
    </lineage>
</organism>
<name>A0A6B0YPV9_9CHLR</name>
<comment type="caution">
    <text evidence="1">The sequence shown here is derived from an EMBL/GenBank/DDBJ whole genome shotgun (WGS) entry which is preliminary data.</text>
</comment>
<gene>
    <name evidence="1" type="ORF">F4Y42_05965</name>
</gene>
<evidence type="ECO:0000313" key="1">
    <source>
        <dbReference type="EMBL" id="MXY92980.1"/>
    </source>
</evidence>
<reference evidence="1" key="1">
    <citation type="submission" date="2019-09" db="EMBL/GenBank/DDBJ databases">
        <title>Characterisation of the sponge microbiome using genome-centric metagenomics.</title>
        <authorList>
            <person name="Engelberts J.P."/>
            <person name="Robbins S.J."/>
            <person name="De Goeij J.M."/>
            <person name="Aranda M."/>
            <person name="Bell S.C."/>
            <person name="Webster N.S."/>
        </authorList>
    </citation>
    <scope>NUCLEOTIDE SEQUENCE</scope>
    <source>
        <strain evidence="1">SB0664_bin_27</strain>
    </source>
</reference>
<accession>A0A6B0YPV9</accession>
<protein>
    <submittedName>
        <fullName evidence="1">Quinate 5-dehydrogenase</fullName>
    </submittedName>
</protein>
<dbReference type="AlphaFoldDB" id="A0A6B0YPV9"/>
<dbReference type="EMBL" id="VXRG01000052">
    <property type="protein sequence ID" value="MXY92980.1"/>
    <property type="molecule type" value="Genomic_DNA"/>
</dbReference>
<sequence length="297" mass="32708">MKRVVSISLGSSKRNKRVETTLRNEQIVLERIGADGDQKRMRQLFLEYDGQVDAFGFGGTDLGLEVNGRYFPLHSVRSIVAGVQSPVVDGGGIRTVVERQTAQQLQTLLPPHPKRVLFCVAVGRYAMVRGFLDAGYQPLFGDLAFGLGIPVFLRSLSALHLLARILLPVMARLPFSWIYPTGEQQERIVPKFGAQYMWASIIADDFHYIRQHLPPSLEGKTIVTNTTTDDDVALLKERGVANLATVTPRLDGRSFGTNVMEAALTALAGAGRPLSTTELREMLDEEGMTPSLLSLTQ</sequence>
<proteinExistence type="predicted"/>